<feature type="transmembrane region" description="Helical" evidence="1">
    <location>
        <begin position="390"/>
        <end position="411"/>
    </location>
</feature>
<feature type="transmembrane region" description="Helical" evidence="1">
    <location>
        <begin position="417"/>
        <end position="438"/>
    </location>
</feature>
<feature type="transmembrane region" description="Helical" evidence="1">
    <location>
        <begin position="485"/>
        <end position="513"/>
    </location>
</feature>
<feature type="domain" description="Calcineurin-like phosphoesterase" evidence="2">
    <location>
        <begin position="95"/>
        <end position="307"/>
    </location>
</feature>
<dbReference type="Proteomes" id="UP000886476">
    <property type="component" value="Unassembled WGS sequence"/>
</dbReference>
<comment type="caution">
    <text evidence="3">The sequence shown here is derived from an EMBL/GenBank/DDBJ whole genome shotgun (WGS) entry which is preliminary data.</text>
</comment>
<organism evidence="3 4">
    <name type="scientific">Bradyrhizobium aeschynomenes</name>
    <dbReference type="NCBI Taxonomy" id="2734909"/>
    <lineage>
        <taxon>Bacteria</taxon>
        <taxon>Pseudomonadati</taxon>
        <taxon>Pseudomonadota</taxon>
        <taxon>Alphaproteobacteria</taxon>
        <taxon>Hyphomicrobiales</taxon>
        <taxon>Nitrobacteraceae</taxon>
        <taxon>Bradyrhizobium</taxon>
    </lineage>
</organism>
<keyword evidence="1" id="KW-0472">Membrane</keyword>
<dbReference type="PANTHER" id="PTHR34211">
    <property type="entry name" value="CALCINEURIN-LIKE METALLO-PHOSPHOESTERASE SUPERFAMILY PROTEIN"/>
    <property type="match status" value="1"/>
</dbReference>
<dbReference type="EMBL" id="JABFDN010000002">
    <property type="protein sequence ID" value="NPU65452.1"/>
    <property type="molecule type" value="Genomic_DNA"/>
</dbReference>
<keyword evidence="1" id="KW-1133">Transmembrane helix</keyword>
<evidence type="ECO:0000256" key="1">
    <source>
        <dbReference type="SAM" id="Phobius"/>
    </source>
</evidence>
<dbReference type="PANTHER" id="PTHR34211:SF3">
    <property type="entry name" value="CALCINEURIN-LIKE METALLO-PHOSPHOESTERASE SUPERFAMILY PROTEIN"/>
    <property type="match status" value="1"/>
</dbReference>
<sequence>MAGDPPVSIEELQKYPTMTSWFRPDLLAKLLWRVVVSDLFGQYADRRLIVAALDPVLPNEFARRAKQFVPETTFDNEDDRPPTLFNRDKDDALWIDFVADLGDGFDATFAIASLLSQEQLKVGEEILPRGQLLVMGGDEVYPHAEITNYQKRLINPYNWAFPDAHRGMLQGPPVYAIPGNHDWYDGLVLFLAYFTRRSPHLHLGGWRSWQRRSYFAVQLTKTWWIWAMDAQLADDIDQPQKDYFDQIARRMEPDSKIILCGPEPGWLYTLQHGNRSLGVIDNIAWSAVNAKRDLQIPIVLSGDTHHYSRYSGNDGVTQFITSGGGGAFLHPTHQLEDKVVLNPEDGNKSWLGSRVTELKLKTKPESPHEDCDTAACYPGRAESLELLKGNFGFVSLNPGFCLLLGAIYWLAGLATVHLWPDSLVLVPLLFGLGFWAYTKRQEGNSRVVQLISAANGAVHSAVAILAALVFDYLNAWLPPFGGWHLPGIIVFLAEMTLVGALVGGYCFGIYLYLTSARYKMNHNDAFSSMRLDSHRNFLRMRITEDEVKIYPVGLTRVPKRSEWRVNSEKKGAPPPAYVPVDPLSPHLIEGPIVVKAQEKPVITAFSGDRGGTATS</sequence>
<keyword evidence="1" id="KW-0812">Transmembrane</keyword>
<dbReference type="Gene3D" id="3.60.21.10">
    <property type="match status" value="1"/>
</dbReference>
<evidence type="ECO:0000313" key="3">
    <source>
        <dbReference type="EMBL" id="NPU65452.1"/>
    </source>
</evidence>
<gene>
    <name evidence="3" type="ORF">HL667_10650</name>
</gene>
<evidence type="ECO:0000313" key="4">
    <source>
        <dbReference type="Proteomes" id="UP000886476"/>
    </source>
</evidence>
<evidence type="ECO:0000259" key="2">
    <source>
        <dbReference type="Pfam" id="PF00149"/>
    </source>
</evidence>
<dbReference type="Pfam" id="PF00149">
    <property type="entry name" value="Metallophos"/>
    <property type="match status" value="1"/>
</dbReference>
<dbReference type="InterPro" id="IPR004843">
    <property type="entry name" value="Calcineurin-like_PHP"/>
</dbReference>
<feature type="transmembrane region" description="Helical" evidence="1">
    <location>
        <begin position="450"/>
        <end position="473"/>
    </location>
</feature>
<reference evidence="3" key="1">
    <citation type="submission" date="2020-05" db="EMBL/GenBank/DDBJ databases">
        <title>Nod-independent and nitrogen-fixing Bradyrhizobium aeschynomene sp. nov. isolated from nodules of Aeschynomene indica.</title>
        <authorList>
            <person name="Zhang Z."/>
        </authorList>
    </citation>
    <scope>NUCLEOTIDE SEQUENCE</scope>
    <source>
        <strain evidence="3">83012</strain>
    </source>
</reference>
<proteinExistence type="predicted"/>
<dbReference type="SUPFAM" id="SSF56300">
    <property type="entry name" value="Metallo-dependent phosphatases"/>
    <property type="match status" value="1"/>
</dbReference>
<accession>A0ABX2CDN3</accession>
<protein>
    <recommendedName>
        <fullName evidence="2">Calcineurin-like phosphoesterase domain-containing protein</fullName>
    </recommendedName>
</protein>
<dbReference type="RefSeq" id="WP_172110482.1">
    <property type="nucleotide sequence ID" value="NZ_JABFDN010000002.1"/>
</dbReference>
<name>A0ABX2CDN3_9BRAD</name>
<dbReference type="InterPro" id="IPR029052">
    <property type="entry name" value="Metallo-depent_PP-like"/>
</dbReference>
<keyword evidence="4" id="KW-1185">Reference proteome</keyword>